<protein>
    <submittedName>
        <fullName evidence="1">Uncharacterized protein</fullName>
    </submittedName>
</protein>
<name>A0A4Y1MU05_9PROT</name>
<dbReference type="AlphaFoldDB" id="A0A4Y1MU05"/>
<reference evidence="1" key="1">
    <citation type="submission" date="2017-12" db="EMBL/GenBank/DDBJ databases">
        <authorList>
            <person name="Martens C."/>
            <person name="Dahlstrom E."/>
            <person name="Barbian K."/>
            <person name="Sykora L."/>
            <person name="Ricklefs S."/>
            <person name="Bruno D."/>
            <person name="Anzick I."/>
            <person name="Myles I."/>
            <person name="Datta S.K."/>
        </authorList>
    </citation>
    <scope>NUCLEOTIDE SEQUENCE</scope>
    <source>
        <strain evidence="1">AD2</strain>
    </source>
</reference>
<dbReference type="EMBL" id="CP025189">
    <property type="protein sequence ID" value="AWV21411.1"/>
    <property type="molecule type" value="Genomic_DNA"/>
</dbReference>
<proteinExistence type="predicted"/>
<accession>A0A4Y1MU05</accession>
<organism evidence="1">
    <name type="scientific">Roseomonas mucosa</name>
    <dbReference type="NCBI Taxonomy" id="207340"/>
    <lineage>
        <taxon>Bacteria</taxon>
        <taxon>Pseudomonadati</taxon>
        <taxon>Pseudomonadota</taxon>
        <taxon>Alphaproteobacteria</taxon>
        <taxon>Acetobacterales</taxon>
        <taxon>Roseomonadaceae</taxon>
        <taxon>Roseomonas</taxon>
    </lineage>
</organism>
<sequence length="57" mass="6570">MIAGKPFRERQGNWTESHVSHKITIHAMTRRAARRWVPVVKRVPRYPSLPLIAGVLP</sequence>
<gene>
    <name evidence="1" type="ORF">RADP37_05537</name>
</gene>
<evidence type="ECO:0000313" key="1">
    <source>
        <dbReference type="EMBL" id="AWV21411.1"/>
    </source>
</evidence>